<proteinExistence type="predicted"/>
<protein>
    <submittedName>
        <fullName evidence="1">Uncharacterized protein</fullName>
    </submittedName>
</protein>
<comment type="caution">
    <text evidence="1">The sequence shown here is derived from an EMBL/GenBank/DDBJ whole genome shotgun (WGS) entry which is preliminary data.</text>
</comment>
<name>A0A7W6BT65_9SPHN</name>
<keyword evidence="2" id="KW-1185">Reference proteome</keyword>
<dbReference type="Proteomes" id="UP000571950">
    <property type="component" value="Unassembled WGS sequence"/>
</dbReference>
<evidence type="ECO:0000313" key="2">
    <source>
        <dbReference type="Proteomes" id="UP000571950"/>
    </source>
</evidence>
<accession>A0A7W6BT65</accession>
<dbReference type="EMBL" id="JACIDT010000011">
    <property type="protein sequence ID" value="MBB3927399.1"/>
    <property type="molecule type" value="Genomic_DNA"/>
</dbReference>
<reference evidence="1 2" key="1">
    <citation type="submission" date="2020-08" db="EMBL/GenBank/DDBJ databases">
        <title>Genomic Encyclopedia of Type Strains, Phase IV (KMG-IV): sequencing the most valuable type-strain genomes for metagenomic binning, comparative biology and taxonomic classification.</title>
        <authorList>
            <person name="Goeker M."/>
        </authorList>
    </citation>
    <scope>NUCLEOTIDE SEQUENCE [LARGE SCALE GENOMIC DNA]</scope>
    <source>
        <strain evidence="1 2">DSM 26189</strain>
    </source>
</reference>
<organism evidence="1 2">
    <name type="scientific">Sphingobium jiangsuense</name>
    <dbReference type="NCBI Taxonomy" id="870476"/>
    <lineage>
        <taxon>Bacteria</taxon>
        <taxon>Pseudomonadati</taxon>
        <taxon>Pseudomonadota</taxon>
        <taxon>Alphaproteobacteria</taxon>
        <taxon>Sphingomonadales</taxon>
        <taxon>Sphingomonadaceae</taxon>
        <taxon>Sphingobium</taxon>
    </lineage>
</organism>
<gene>
    <name evidence="1" type="ORF">GGR43_003128</name>
</gene>
<sequence length="94" mass="10932">MDLDDIHDVDDYSDATLRAMIDRLERSTTEEQFIYRETELDEMWRLVDIRLIQAEGEERAALLVLKEAIMRAHDLVGMEGKPMDAARLLRALGR</sequence>
<dbReference type="AlphaFoldDB" id="A0A7W6BT65"/>
<evidence type="ECO:0000313" key="1">
    <source>
        <dbReference type="EMBL" id="MBB3927399.1"/>
    </source>
</evidence>
<dbReference type="RefSeq" id="WP_188072893.1">
    <property type="nucleotide sequence ID" value="NZ_BSPS01000034.1"/>
</dbReference>